<dbReference type="GO" id="GO:0034975">
    <property type="term" value="P:protein folding in endoplasmic reticulum"/>
    <property type="evidence" value="ECO:0007669"/>
    <property type="project" value="TreeGrafter"/>
</dbReference>
<evidence type="ECO:0000256" key="8">
    <source>
        <dbReference type="ARBA" id="ARBA00023136"/>
    </source>
</evidence>
<evidence type="ECO:0000256" key="5">
    <source>
        <dbReference type="ARBA" id="ARBA00022729"/>
    </source>
</evidence>
<evidence type="ECO:0000259" key="12">
    <source>
        <dbReference type="Pfam" id="PF07774"/>
    </source>
</evidence>
<comment type="similarity">
    <text evidence="2">Belongs to the EMC1 family.</text>
</comment>
<keyword evidence="8 10" id="KW-0472">Membrane</keyword>
<keyword evidence="9" id="KW-0325">Glycoprotein</keyword>
<feature type="chain" id="PRO_5034304989" description="ER membrane protein complex subunit 1" evidence="11">
    <location>
        <begin position="25"/>
        <end position="779"/>
    </location>
</feature>
<reference evidence="13" key="1">
    <citation type="journal article" date="2017" name="Nat. Genet.">
        <title>Contrasting evolutionary genome dynamics between domesticated and wild yeasts.</title>
        <authorList>
            <person name="Yue J.X."/>
            <person name="Li J."/>
            <person name="Aigrain L."/>
            <person name="Hallin J."/>
            <person name="Persson K."/>
            <person name="Oliver K."/>
            <person name="Bergstrom A."/>
            <person name="Coupland P."/>
            <person name="Warringer J."/>
            <person name="Lagomarsino M.C."/>
            <person name="Fischer G."/>
            <person name="Durbin R."/>
            <person name="Liti G."/>
        </authorList>
    </citation>
    <scope>NUCLEOTIDE SEQUENCE</scope>
    <source>
        <strain evidence="13">CBS432</strain>
    </source>
</reference>
<feature type="transmembrane region" description="Helical" evidence="10">
    <location>
        <begin position="749"/>
        <end position="767"/>
    </location>
</feature>
<dbReference type="GeneID" id="54629114"/>
<accession>A0A8B8UM87</accession>
<name>A0A8B8UM87_SACPA</name>
<dbReference type="PANTHER" id="PTHR21573">
    <property type="entry name" value="ER MEMBRANE PROTEIN COMPLEX SUBUNIT 1"/>
    <property type="match status" value="1"/>
</dbReference>
<keyword evidence="7 10" id="KW-1133">Transmembrane helix</keyword>
<keyword evidence="4 10" id="KW-0812">Transmembrane</keyword>
<evidence type="ECO:0000256" key="4">
    <source>
        <dbReference type="ARBA" id="ARBA00022692"/>
    </source>
</evidence>
<dbReference type="VEuPathDB" id="FungiDB:SPAR_C00230"/>
<evidence type="ECO:0000256" key="2">
    <source>
        <dbReference type="ARBA" id="ARBA00007904"/>
    </source>
</evidence>
<dbReference type="AlphaFoldDB" id="A0A8B8UM87"/>
<dbReference type="InterPro" id="IPR026895">
    <property type="entry name" value="EMC1"/>
</dbReference>
<sequence>MKITCTALVYVFISLFLNTSCVQAVFSDDAFITDWQLANLGPWKKIIPDSRDPSRVVILSNPTETSCLVSSFNISSGQILFRNVLPFTIDEIQLDSNDYNAMICVNSSSQHWQKFDLHDWFLLDEGIDNVPSTTILPQSSYSNDQVSIKDNELCILDEESKLAELKLELPQGFNKVEYFQREDPLALVLNVNDTQYIGFSVNDTELVPVWQRDEWLTNVVDYAVLDVFDSRDVELNKDMKAELNSNSLWNAYWLRLTTNWNRFINLLKENHFSPGRVFTRLLALDSKDTTVSDLKFGFAKTLIVLTHDGFIGGLDMINKGQLIWKLDLEIDQSIKMFWTDKNHDELVVFSHDGHYLTIEVANDLPVIKSRSSLPESGTVDSVIKLNEHKCQYLIKFENKGHLLFKLNLRKNLDAPIVYNNHTSCDMPFFETLGLETLGLFINELTFVTEHDKNGIYCYRIENDAVKEAWQRTVKSKEKIMAYSNRDTTNSNTLGITLGDKSVLYKYLYPNLAAYLIANEEHHTITFNLIDTITGEILITQEHKDSPDFRFPTDIVFGEYWVVYSYFSSEPVPEQKLVVVELYESLTPDERLSDSDKHFSYDPLTGNINKPQFQTKQFIFPEIIKTMSISKTTDDITTKAILMELENGQITYIPKLLLNARGKPAEEMAKDNKKEFMATPYTPIIPINDNFIITHFRNLLPGSDSQLISIPTNLESTSIICDLGLDIFCTRITPSGQFDLMSPTFEKGKLLITILILLVITYFIRPSVSNKKLKSQWLIK</sequence>
<dbReference type="GO" id="GO:0072546">
    <property type="term" value="C:EMC complex"/>
    <property type="evidence" value="ECO:0007669"/>
    <property type="project" value="InterPro"/>
</dbReference>
<reference evidence="13" key="2">
    <citation type="submission" date="2020-01" db="EMBL/GenBank/DDBJ databases">
        <title>Population-level Yeast Reference Genomes.</title>
        <authorList>
            <person name="Yue J.-X."/>
        </authorList>
    </citation>
    <scope>NUCLEOTIDE SEQUENCE</scope>
    <source>
        <strain evidence="13">CBS432</strain>
    </source>
</reference>
<proteinExistence type="inferred from homology"/>
<evidence type="ECO:0000256" key="6">
    <source>
        <dbReference type="ARBA" id="ARBA00022824"/>
    </source>
</evidence>
<evidence type="ECO:0000256" key="9">
    <source>
        <dbReference type="ARBA" id="ARBA00023180"/>
    </source>
</evidence>
<dbReference type="RefSeq" id="XP_033764910.1">
    <property type="nucleotide sequence ID" value="XM_033909019.1"/>
</dbReference>
<dbReference type="Pfam" id="PF07774">
    <property type="entry name" value="EMC1_C"/>
    <property type="match status" value="1"/>
</dbReference>
<dbReference type="KEGG" id="spao:SPAR_C00230"/>
<feature type="domain" description="ER membrane protein complex subunit 1 C-terminal" evidence="12">
    <location>
        <begin position="558"/>
        <end position="776"/>
    </location>
</feature>
<evidence type="ECO:0000256" key="11">
    <source>
        <dbReference type="SAM" id="SignalP"/>
    </source>
</evidence>
<evidence type="ECO:0000256" key="1">
    <source>
        <dbReference type="ARBA" id="ARBA00004115"/>
    </source>
</evidence>
<protein>
    <recommendedName>
        <fullName evidence="3">ER membrane protein complex subunit 1</fullName>
    </recommendedName>
</protein>
<organism evidence="13">
    <name type="scientific">Saccharomyces paradoxus</name>
    <name type="common">Yeast</name>
    <name type="synonym">Saccharomyces douglasii</name>
    <dbReference type="NCBI Taxonomy" id="27291"/>
    <lineage>
        <taxon>Eukaryota</taxon>
        <taxon>Fungi</taxon>
        <taxon>Dikarya</taxon>
        <taxon>Ascomycota</taxon>
        <taxon>Saccharomycotina</taxon>
        <taxon>Saccharomycetes</taxon>
        <taxon>Saccharomycetales</taxon>
        <taxon>Saccharomycetaceae</taxon>
        <taxon>Saccharomyces</taxon>
    </lineage>
</organism>
<gene>
    <name evidence="13" type="primary">EMC1</name>
    <name evidence="13" type="ORF">SPAR_C00230</name>
</gene>
<evidence type="ECO:0000313" key="13">
    <source>
        <dbReference type="RefSeq" id="XP_033764910.1"/>
    </source>
</evidence>
<dbReference type="InterPro" id="IPR011678">
    <property type="entry name" value="EMC1_C"/>
</dbReference>
<feature type="signal peptide" evidence="11">
    <location>
        <begin position="1"/>
        <end position="24"/>
    </location>
</feature>
<keyword evidence="5 11" id="KW-0732">Signal</keyword>
<evidence type="ECO:0000256" key="7">
    <source>
        <dbReference type="ARBA" id="ARBA00022989"/>
    </source>
</evidence>
<comment type="subcellular location">
    <subcellularLocation>
        <location evidence="1">Endoplasmic reticulum membrane</location>
        <topology evidence="1">Single-pass type I membrane protein</topology>
    </subcellularLocation>
</comment>
<dbReference type="OrthoDB" id="28092at2759"/>
<evidence type="ECO:0000256" key="10">
    <source>
        <dbReference type="SAM" id="Phobius"/>
    </source>
</evidence>
<evidence type="ECO:0000256" key="3">
    <source>
        <dbReference type="ARBA" id="ARBA00020824"/>
    </source>
</evidence>
<reference evidence="13" key="4">
    <citation type="submission" date="2025-08" db="UniProtKB">
        <authorList>
            <consortium name="RefSeq"/>
        </authorList>
    </citation>
    <scope>IDENTIFICATION</scope>
    <source>
        <strain evidence="13">CBS432</strain>
    </source>
</reference>
<dbReference type="PANTHER" id="PTHR21573:SF0">
    <property type="entry name" value="ER MEMBRANE PROTEIN COMPLEX SUBUNIT 1"/>
    <property type="match status" value="1"/>
</dbReference>
<keyword evidence="6" id="KW-0256">Endoplasmic reticulum</keyword>
<reference evidence="13" key="3">
    <citation type="submission" date="2025-07" db="EMBL/GenBank/DDBJ databases">
        <authorList>
            <consortium name="NCBI Genome Project"/>
        </authorList>
    </citation>
    <scope>NUCLEOTIDE SEQUENCE</scope>
    <source>
        <strain evidence="13">CBS432</strain>
    </source>
</reference>